<accession>A0ABU1LHL7</accession>
<sequence>MAFVLSNEKFHYGLYSSFSISGDCRYRGN</sequence>
<gene>
    <name evidence="1" type="ORF">J2781_003167</name>
</gene>
<keyword evidence="2" id="KW-1185">Reference proteome</keyword>
<protein>
    <submittedName>
        <fullName evidence="1">Uncharacterized protein</fullName>
    </submittedName>
</protein>
<evidence type="ECO:0000313" key="1">
    <source>
        <dbReference type="EMBL" id="MDR6406210.1"/>
    </source>
</evidence>
<reference evidence="1 2" key="1">
    <citation type="submission" date="2023-07" db="EMBL/GenBank/DDBJ databases">
        <title>Sorghum-associated microbial communities from plants grown in Nebraska, USA.</title>
        <authorList>
            <person name="Schachtman D."/>
        </authorList>
    </citation>
    <scope>NUCLEOTIDE SEQUENCE [LARGE SCALE GENOMIC DNA]</scope>
    <source>
        <strain evidence="1 2">DS1709</strain>
    </source>
</reference>
<organism evidence="1 2">
    <name type="scientific">Chryseobacterium geocarposphaerae</name>
    <dbReference type="NCBI Taxonomy" id="1416776"/>
    <lineage>
        <taxon>Bacteria</taxon>
        <taxon>Pseudomonadati</taxon>
        <taxon>Bacteroidota</taxon>
        <taxon>Flavobacteriia</taxon>
        <taxon>Flavobacteriales</taxon>
        <taxon>Weeksellaceae</taxon>
        <taxon>Chryseobacterium group</taxon>
        <taxon>Chryseobacterium</taxon>
    </lineage>
</organism>
<comment type="caution">
    <text evidence="1">The sequence shown here is derived from an EMBL/GenBank/DDBJ whole genome shotgun (WGS) entry which is preliminary data.</text>
</comment>
<dbReference type="Proteomes" id="UP001184853">
    <property type="component" value="Unassembled WGS sequence"/>
</dbReference>
<name>A0ABU1LHL7_9FLAO</name>
<evidence type="ECO:0000313" key="2">
    <source>
        <dbReference type="Proteomes" id="UP001184853"/>
    </source>
</evidence>
<dbReference type="EMBL" id="JAVDQS010000010">
    <property type="protein sequence ID" value="MDR6406210.1"/>
    <property type="molecule type" value="Genomic_DNA"/>
</dbReference>
<proteinExistence type="predicted"/>